<sequence>MEQQELNTLMSESAKDATVVAQEEFNIELDYSQQSIALVDDLLLSFIGKYQDKALEDSAVFTLCNIFGAYIGETYKQHAGGTWRYDQTDPKAPFVVLDCKDRSYAFAGICYERLVNDSQISVKSYFDKALHAHTQ</sequence>
<keyword evidence="2" id="KW-1185">Reference proteome</keyword>
<dbReference type="RefSeq" id="WP_195809452.1">
    <property type="nucleotide sequence ID" value="NZ_CP064795.1"/>
</dbReference>
<proteinExistence type="predicted"/>
<protein>
    <recommendedName>
        <fullName evidence="3">DUF3806 domain-containing protein</fullName>
    </recommendedName>
</protein>
<dbReference type="Proteomes" id="UP000595095">
    <property type="component" value="Chromosome"/>
</dbReference>
<organism evidence="1 2">
    <name type="scientific">Salinimonas marina</name>
    <dbReference type="NCBI Taxonomy" id="2785918"/>
    <lineage>
        <taxon>Bacteria</taxon>
        <taxon>Pseudomonadati</taxon>
        <taxon>Pseudomonadota</taxon>
        <taxon>Gammaproteobacteria</taxon>
        <taxon>Alteromonadales</taxon>
        <taxon>Alteromonadaceae</taxon>
        <taxon>Alteromonas/Salinimonas group</taxon>
        <taxon>Salinimonas</taxon>
    </lineage>
</organism>
<reference evidence="1 2" key="1">
    <citation type="submission" date="2020-11" db="EMBL/GenBank/DDBJ databases">
        <title>Complete genome sequence for Salinimonas sp. strain G2-b.</title>
        <authorList>
            <person name="Park S.-J."/>
        </authorList>
    </citation>
    <scope>NUCLEOTIDE SEQUENCE [LARGE SCALE GENOMIC DNA]</scope>
    <source>
        <strain evidence="1 2">G2-b</strain>
    </source>
</reference>
<evidence type="ECO:0008006" key="3">
    <source>
        <dbReference type="Google" id="ProtNLM"/>
    </source>
</evidence>
<dbReference type="EMBL" id="CP064795">
    <property type="protein sequence ID" value="QPG04356.1"/>
    <property type="molecule type" value="Genomic_DNA"/>
</dbReference>
<dbReference type="AlphaFoldDB" id="A0A7S9HBM5"/>
<evidence type="ECO:0000313" key="1">
    <source>
        <dbReference type="EMBL" id="QPG04356.1"/>
    </source>
</evidence>
<accession>A0A7S9HBM5</accession>
<dbReference type="KEGG" id="smaa:IT774_08700"/>
<evidence type="ECO:0000313" key="2">
    <source>
        <dbReference type="Proteomes" id="UP000595095"/>
    </source>
</evidence>
<gene>
    <name evidence="1" type="ORF">IT774_08700</name>
</gene>
<name>A0A7S9HBM5_9ALTE</name>